<comment type="caution">
    <text evidence="2">The sequence shown here is derived from an EMBL/GenBank/DDBJ whole genome shotgun (WGS) entry which is preliminary data.</text>
</comment>
<accession>A0A9J6E5N5</accession>
<dbReference type="EMBL" id="JABSTU010000005">
    <property type="protein sequence ID" value="KAH8029660.1"/>
    <property type="molecule type" value="Genomic_DNA"/>
</dbReference>
<reference evidence="2" key="2">
    <citation type="submission" date="2021-09" db="EMBL/GenBank/DDBJ databases">
        <authorList>
            <person name="Jia N."/>
            <person name="Wang J."/>
            <person name="Shi W."/>
            <person name="Du L."/>
            <person name="Sun Y."/>
            <person name="Zhan W."/>
            <person name="Jiang J."/>
            <person name="Wang Q."/>
            <person name="Zhang B."/>
            <person name="Ji P."/>
            <person name="Sakyi L.B."/>
            <person name="Cui X."/>
            <person name="Yuan T."/>
            <person name="Jiang B."/>
            <person name="Yang W."/>
            <person name="Lam T.T.-Y."/>
            <person name="Chang Q."/>
            <person name="Ding S."/>
            <person name="Wang X."/>
            <person name="Zhu J."/>
            <person name="Ruan X."/>
            <person name="Zhao L."/>
            <person name="Wei J."/>
            <person name="Que T."/>
            <person name="Du C."/>
            <person name="Cheng J."/>
            <person name="Dai P."/>
            <person name="Han X."/>
            <person name="Huang E."/>
            <person name="Gao Y."/>
            <person name="Liu J."/>
            <person name="Shao H."/>
            <person name="Ye R."/>
            <person name="Li L."/>
            <person name="Wei W."/>
            <person name="Wang X."/>
            <person name="Wang C."/>
            <person name="Huo Q."/>
            <person name="Li W."/>
            <person name="Guo W."/>
            <person name="Chen H."/>
            <person name="Chen S."/>
            <person name="Zhou L."/>
            <person name="Zhou L."/>
            <person name="Ni X."/>
            <person name="Tian J."/>
            <person name="Zhou Y."/>
            <person name="Sheng Y."/>
            <person name="Liu T."/>
            <person name="Pan Y."/>
            <person name="Xia L."/>
            <person name="Li J."/>
            <person name="Zhao F."/>
            <person name="Cao W."/>
        </authorList>
    </citation>
    <scope>NUCLEOTIDE SEQUENCE</scope>
    <source>
        <strain evidence="2">Rmic-2018</strain>
        <tissue evidence="2">Larvae</tissue>
    </source>
</reference>
<evidence type="ECO:0000259" key="1">
    <source>
        <dbReference type="PROSITE" id="PS50994"/>
    </source>
</evidence>
<dbReference type="Proteomes" id="UP000821866">
    <property type="component" value="Chromosome 3"/>
</dbReference>
<evidence type="ECO:0000313" key="3">
    <source>
        <dbReference type="Proteomes" id="UP000821866"/>
    </source>
</evidence>
<dbReference type="VEuPathDB" id="VectorBase:LOC119179064"/>
<name>A0A9J6E5N5_RHIMP</name>
<organism evidence="2 3">
    <name type="scientific">Rhipicephalus microplus</name>
    <name type="common">Cattle tick</name>
    <name type="synonym">Boophilus microplus</name>
    <dbReference type="NCBI Taxonomy" id="6941"/>
    <lineage>
        <taxon>Eukaryota</taxon>
        <taxon>Metazoa</taxon>
        <taxon>Ecdysozoa</taxon>
        <taxon>Arthropoda</taxon>
        <taxon>Chelicerata</taxon>
        <taxon>Arachnida</taxon>
        <taxon>Acari</taxon>
        <taxon>Parasitiformes</taxon>
        <taxon>Ixodida</taxon>
        <taxon>Ixodoidea</taxon>
        <taxon>Ixodidae</taxon>
        <taxon>Rhipicephalinae</taxon>
        <taxon>Rhipicephalus</taxon>
        <taxon>Boophilus</taxon>
    </lineage>
</organism>
<dbReference type="GO" id="GO:0015074">
    <property type="term" value="P:DNA integration"/>
    <property type="evidence" value="ECO:0007669"/>
    <property type="project" value="InterPro"/>
</dbReference>
<dbReference type="AlphaFoldDB" id="A0A9J6E5N5"/>
<dbReference type="InterPro" id="IPR001584">
    <property type="entry name" value="Integrase_cat-core"/>
</dbReference>
<dbReference type="PANTHER" id="PTHR37984:SF5">
    <property type="entry name" value="PROTEIN NYNRIN-LIKE"/>
    <property type="match status" value="1"/>
</dbReference>
<feature type="domain" description="Integrase catalytic" evidence="1">
    <location>
        <begin position="4"/>
        <end position="94"/>
    </location>
</feature>
<dbReference type="PROSITE" id="PS50994">
    <property type="entry name" value="INTEGRASE"/>
    <property type="match status" value="1"/>
</dbReference>
<dbReference type="GO" id="GO:0003676">
    <property type="term" value="F:nucleic acid binding"/>
    <property type="evidence" value="ECO:0007669"/>
    <property type="project" value="InterPro"/>
</dbReference>
<dbReference type="InterPro" id="IPR050951">
    <property type="entry name" value="Retrovirus_Pol_polyprotein"/>
</dbReference>
<proteinExistence type="predicted"/>
<dbReference type="SUPFAM" id="SSF53098">
    <property type="entry name" value="Ribonuclease H-like"/>
    <property type="match status" value="1"/>
</dbReference>
<dbReference type="Gene3D" id="3.30.420.10">
    <property type="entry name" value="Ribonuclease H-like superfamily/Ribonuclease H"/>
    <property type="match status" value="1"/>
</dbReference>
<dbReference type="InterPro" id="IPR012337">
    <property type="entry name" value="RNaseH-like_sf"/>
</dbReference>
<reference evidence="2" key="1">
    <citation type="journal article" date="2020" name="Cell">
        <title>Large-Scale Comparative Analyses of Tick Genomes Elucidate Their Genetic Diversity and Vector Capacities.</title>
        <authorList>
            <consortium name="Tick Genome and Microbiome Consortium (TIGMIC)"/>
            <person name="Jia N."/>
            <person name="Wang J."/>
            <person name="Shi W."/>
            <person name="Du L."/>
            <person name="Sun Y."/>
            <person name="Zhan W."/>
            <person name="Jiang J.F."/>
            <person name="Wang Q."/>
            <person name="Zhang B."/>
            <person name="Ji P."/>
            <person name="Bell-Sakyi L."/>
            <person name="Cui X.M."/>
            <person name="Yuan T.T."/>
            <person name="Jiang B.G."/>
            <person name="Yang W.F."/>
            <person name="Lam T.T."/>
            <person name="Chang Q.C."/>
            <person name="Ding S.J."/>
            <person name="Wang X.J."/>
            <person name="Zhu J.G."/>
            <person name="Ruan X.D."/>
            <person name="Zhao L."/>
            <person name="Wei J.T."/>
            <person name="Ye R.Z."/>
            <person name="Que T.C."/>
            <person name="Du C.H."/>
            <person name="Zhou Y.H."/>
            <person name="Cheng J.X."/>
            <person name="Dai P.F."/>
            <person name="Guo W.B."/>
            <person name="Han X.H."/>
            <person name="Huang E.J."/>
            <person name="Li L.F."/>
            <person name="Wei W."/>
            <person name="Gao Y.C."/>
            <person name="Liu J.Z."/>
            <person name="Shao H.Z."/>
            <person name="Wang X."/>
            <person name="Wang C.C."/>
            <person name="Yang T.C."/>
            <person name="Huo Q.B."/>
            <person name="Li W."/>
            <person name="Chen H.Y."/>
            <person name="Chen S.E."/>
            <person name="Zhou L.G."/>
            <person name="Ni X.B."/>
            <person name="Tian J.H."/>
            <person name="Sheng Y."/>
            <person name="Liu T."/>
            <person name="Pan Y.S."/>
            <person name="Xia L.Y."/>
            <person name="Li J."/>
            <person name="Zhao F."/>
            <person name="Cao W.C."/>
        </authorList>
    </citation>
    <scope>NUCLEOTIDE SEQUENCE</scope>
    <source>
        <strain evidence="2">Rmic-2018</strain>
    </source>
</reference>
<dbReference type="InterPro" id="IPR036397">
    <property type="entry name" value="RNaseH_sf"/>
</dbReference>
<sequence length="94" mass="10330">MGGSRNSPVSSGPWCRYTPNAYLRRRPCEKFAGDSYVVVYDDQSNFPDVERLMSTTPAETISKISAIFSRYGIAAQVCTDIGPQFSSSEFAAFA</sequence>
<evidence type="ECO:0000313" key="2">
    <source>
        <dbReference type="EMBL" id="KAH8029660.1"/>
    </source>
</evidence>
<keyword evidence="3" id="KW-1185">Reference proteome</keyword>
<gene>
    <name evidence="2" type="ORF">HPB51_002154</name>
</gene>
<dbReference type="PANTHER" id="PTHR37984">
    <property type="entry name" value="PROTEIN CBG26694"/>
    <property type="match status" value="1"/>
</dbReference>
<protein>
    <recommendedName>
        <fullName evidence="1">Integrase catalytic domain-containing protein</fullName>
    </recommendedName>
</protein>